<dbReference type="InParanoid" id="F5Y7M4"/>
<dbReference type="HOGENOM" id="CLU_3012941_0_0_12"/>
<dbReference type="AlphaFoldDB" id="F5Y7M4"/>
<sequence length="56" mass="6679">MERPFTVPTSSIHIHESIKPYKIIRTVQAQDDSNPDRYGIRCIKFNDFLREMRITL</sequence>
<gene>
    <name evidence="1" type="ordered locus">TREAZ_1054</name>
</gene>
<name>F5Y7M4_LEAAZ</name>
<organism evidence="1 2">
    <name type="scientific">Leadbettera azotonutricia (strain ATCC BAA-888 / DSM 13862 / ZAS-9)</name>
    <name type="common">Treponema azotonutricium</name>
    <dbReference type="NCBI Taxonomy" id="545695"/>
    <lineage>
        <taxon>Bacteria</taxon>
        <taxon>Pseudomonadati</taxon>
        <taxon>Spirochaetota</taxon>
        <taxon>Spirochaetia</taxon>
        <taxon>Spirochaetales</taxon>
        <taxon>Breznakiellaceae</taxon>
        <taxon>Leadbettera</taxon>
    </lineage>
</organism>
<dbReference type="EMBL" id="CP001841">
    <property type="protein sequence ID" value="AEF80176.1"/>
    <property type="molecule type" value="Genomic_DNA"/>
</dbReference>
<dbReference type="Proteomes" id="UP000009222">
    <property type="component" value="Chromosome"/>
</dbReference>
<evidence type="ECO:0000313" key="2">
    <source>
        <dbReference type="Proteomes" id="UP000009222"/>
    </source>
</evidence>
<dbReference type="KEGG" id="taz:TREAZ_1054"/>
<protein>
    <submittedName>
        <fullName evidence="1">Uncharacterized protein</fullName>
    </submittedName>
</protein>
<accession>F5Y7M4</accession>
<reference evidence="2" key="1">
    <citation type="submission" date="2009-12" db="EMBL/GenBank/DDBJ databases">
        <title>Complete sequence of Treponema azotonutricium strain ZAS-9.</title>
        <authorList>
            <person name="Tetu S.G."/>
            <person name="Matson E."/>
            <person name="Ren Q."/>
            <person name="Seshadri R."/>
            <person name="Elbourne L."/>
            <person name="Hassan K.A."/>
            <person name="Durkin A."/>
            <person name="Radune D."/>
            <person name="Mohamoud Y."/>
            <person name="Shay R."/>
            <person name="Jin S."/>
            <person name="Zhang X."/>
            <person name="Lucey K."/>
            <person name="Ballor N.R."/>
            <person name="Ottesen E."/>
            <person name="Rosenthal R."/>
            <person name="Allen A."/>
            <person name="Leadbetter J.R."/>
            <person name="Paulsen I.T."/>
        </authorList>
    </citation>
    <scope>NUCLEOTIDE SEQUENCE [LARGE SCALE GENOMIC DNA]</scope>
    <source>
        <strain evidence="2">ATCC BAA-888 / DSM 13862 / ZAS-9</strain>
    </source>
</reference>
<dbReference type="STRING" id="545695.TREAZ_1054"/>
<keyword evidence="2" id="KW-1185">Reference proteome</keyword>
<proteinExistence type="predicted"/>
<evidence type="ECO:0000313" key="1">
    <source>
        <dbReference type="EMBL" id="AEF80176.1"/>
    </source>
</evidence>
<reference evidence="1 2" key="2">
    <citation type="journal article" date="2011" name="ISME J.">
        <title>RNA-seq reveals cooperative metabolic interactions between two termite-gut spirochete species in co-culture.</title>
        <authorList>
            <person name="Rosenthal A.Z."/>
            <person name="Matson E.G."/>
            <person name="Eldar A."/>
            <person name="Leadbetter J.R."/>
        </authorList>
    </citation>
    <scope>NUCLEOTIDE SEQUENCE [LARGE SCALE GENOMIC DNA]</scope>
    <source>
        <strain evidence="2">ATCC BAA-888 / DSM 13862 / ZAS-9</strain>
    </source>
</reference>